<reference evidence="1" key="1">
    <citation type="submission" date="2021-02" db="EMBL/GenBank/DDBJ databases">
        <authorList>
            <person name="Dougan E. K."/>
            <person name="Rhodes N."/>
            <person name="Thang M."/>
            <person name="Chan C."/>
        </authorList>
    </citation>
    <scope>NUCLEOTIDE SEQUENCE</scope>
</reference>
<accession>A0A812ZWW9</accession>
<evidence type="ECO:0000313" key="2">
    <source>
        <dbReference type="Proteomes" id="UP000601435"/>
    </source>
</evidence>
<dbReference type="Proteomes" id="UP000601435">
    <property type="component" value="Unassembled WGS sequence"/>
</dbReference>
<comment type="caution">
    <text evidence="1">The sequence shown here is derived from an EMBL/GenBank/DDBJ whole genome shotgun (WGS) entry which is preliminary data.</text>
</comment>
<dbReference type="AlphaFoldDB" id="A0A812ZWW9"/>
<proteinExistence type="predicted"/>
<gene>
    <name evidence="1" type="ORF">SNEC2469_LOCUS25541</name>
</gene>
<name>A0A812ZWW9_9DINO</name>
<organism evidence="1 2">
    <name type="scientific">Symbiodinium necroappetens</name>
    <dbReference type="NCBI Taxonomy" id="1628268"/>
    <lineage>
        <taxon>Eukaryota</taxon>
        <taxon>Sar</taxon>
        <taxon>Alveolata</taxon>
        <taxon>Dinophyceae</taxon>
        <taxon>Suessiales</taxon>
        <taxon>Symbiodiniaceae</taxon>
        <taxon>Symbiodinium</taxon>
    </lineage>
</organism>
<protein>
    <submittedName>
        <fullName evidence="1">Uncharacterized protein</fullName>
    </submittedName>
</protein>
<sequence>MWMSWMTSASALKGRSMSRSNVQTGLLLRLVASGLSTGPSREASAPATGAL</sequence>
<evidence type="ECO:0000313" key="1">
    <source>
        <dbReference type="EMBL" id="CAE7841582.1"/>
    </source>
</evidence>
<dbReference type="EMBL" id="CAJNJA010050516">
    <property type="protein sequence ID" value="CAE7841582.1"/>
    <property type="molecule type" value="Genomic_DNA"/>
</dbReference>
<keyword evidence="2" id="KW-1185">Reference proteome</keyword>